<feature type="region of interest" description="Disordered" evidence="1">
    <location>
        <begin position="1"/>
        <end position="84"/>
    </location>
</feature>
<dbReference type="RGD" id="3153">
    <property type="gene designation" value="Ncl"/>
</dbReference>
<evidence type="ECO:0000313" key="3">
    <source>
        <dbReference type="Proteomes" id="UP000234681"/>
    </source>
</evidence>
<proteinExistence type="predicted"/>
<feature type="compositionally biased region" description="Acidic residues" evidence="1">
    <location>
        <begin position="24"/>
        <end position="72"/>
    </location>
</feature>
<evidence type="ECO:0000256" key="1">
    <source>
        <dbReference type="SAM" id="MobiDB-lite"/>
    </source>
</evidence>
<evidence type="ECO:0000313" key="4">
    <source>
        <dbReference type="RGD" id="3153"/>
    </source>
</evidence>
<accession>A6JWG8</accession>
<gene>
    <name evidence="2 4" type="primary">Ncl</name>
    <name evidence="2" type="ORF">rCG_23860</name>
</gene>
<protein>
    <submittedName>
        <fullName evidence="2">Nucleolin, isoform CRA_a</fullName>
    </submittedName>
</protein>
<reference evidence="3" key="1">
    <citation type="submission" date="2005-09" db="EMBL/GenBank/DDBJ databases">
        <authorList>
            <person name="Mural R.J."/>
            <person name="Li P.W."/>
            <person name="Adams M.D."/>
            <person name="Amanatides P.G."/>
            <person name="Baden-Tillson H."/>
            <person name="Barnstead M."/>
            <person name="Chin S.H."/>
            <person name="Dew I."/>
            <person name="Evans C.A."/>
            <person name="Ferriera S."/>
            <person name="Flanigan M."/>
            <person name="Fosler C."/>
            <person name="Glodek A."/>
            <person name="Gu Z."/>
            <person name="Holt R.A."/>
            <person name="Jennings D."/>
            <person name="Kraft C.L."/>
            <person name="Lu F."/>
            <person name="Nguyen T."/>
            <person name="Nusskern D.R."/>
            <person name="Pfannkoch C.M."/>
            <person name="Sitter C."/>
            <person name="Sutton G.G."/>
            <person name="Venter J.C."/>
            <person name="Wang Z."/>
            <person name="Woodage T."/>
            <person name="Zheng X.H."/>
            <person name="Zhong F."/>
        </authorList>
    </citation>
    <scope>NUCLEOTIDE SEQUENCE [LARGE SCALE GENOMIC DNA]</scope>
    <source>
        <strain>BN</strain>
        <strain evidence="3">Sprague-Dawley</strain>
    </source>
</reference>
<name>A6JWG8_RAT</name>
<organism evidence="2 3">
    <name type="scientific">Rattus norvegicus</name>
    <name type="common">Rat</name>
    <dbReference type="NCBI Taxonomy" id="10116"/>
    <lineage>
        <taxon>Eukaryota</taxon>
        <taxon>Metazoa</taxon>
        <taxon>Chordata</taxon>
        <taxon>Craniata</taxon>
        <taxon>Vertebrata</taxon>
        <taxon>Euteleostomi</taxon>
        <taxon>Mammalia</taxon>
        <taxon>Eutheria</taxon>
        <taxon>Euarchontoglires</taxon>
        <taxon>Glires</taxon>
        <taxon>Rodentia</taxon>
        <taxon>Myomorpha</taxon>
        <taxon>Muroidea</taxon>
        <taxon>Muridae</taxon>
        <taxon>Murinae</taxon>
        <taxon>Rattus</taxon>
    </lineage>
</organism>
<dbReference type="EMBL" id="CH474004">
    <property type="protein sequence ID" value="EDL75576.1"/>
    <property type="molecule type" value="Genomic_DNA"/>
</dbReference>
<dbReference type="AlphaFoldDB" id="A6JWG8"/>
<dbReference type="Proteomes" id="UP000234681">
    <property type="component" value="Chromosome 9"/>
</dbReference>
<sequence length="109" mass="11978">MVKLAKAGKTHGESKKMAPPPKEVEEDSEDEEMSEDEDDSSGEEEAEEADLAEEAGEALEAEEASEAAEEAGETSSHKERRRSLNSSFHPILSLFILKKGLWSFYSVTC</sequence>
<evidence type="ECO:0000313" key="2">
    <source>
        <dbReference type="EMBL" id="EDL75576.1"/>
    </source>
</evidence>